<dbReference type="AlphaFoldDB" id="G9PC24"/>
<name>G9PC24_HYPAI</name>
<dbReference type="Proteomes" id="UP000005426">
    <property type="component" value="Unassembled WGS sequence"/>
</dbReference>
<evidence type="ECO:0000313" key="1">
    <source>
        <dbReference type="EMBL" id="EHK39406.1"/>
    </source>
</evidence>
<organism evidence="1 2">
    <name type="scientific">Hypocrea atroviridis (strain ATCC 20476 / IMI 206040)</name>
    <name type="common">Trichoderma atroviride</name>
    <dbReference type="NCBI Taxonomy" id="452589"/>
    <lineage>
        <taxon>Eukaryota</taxon>
        <taxon>Fungi</taxon>
        <taxon>Dikarya</taxon>
        <taxon>Ascomycota</taxon>
        <taxon>Pezizomycotina</taxon>
        <taxon>Sordariomycetes</taxon>
        <taxon>Hypocreomycetidae</taxon>
        <taxon>Hypocreales</taxon>
        <taxon>Hypocreaceae</taxon>
        <taxon>Trichoderma</taxon>
    </lineage>
</organism>
<reference evidence="1 2" key="1">
    <citation type="journal article" date="2011" name="Genome Biol.">
        <title>Comparative genome sequence analysis underscores mycoparasitism as the ancestral life style of Trichoderma.</title>
        <authorList>
            <person name="Kubicek C.P."/>
            <person name="Herrera-Estrella A."/>
            <person name="Seidl-Seiboth V."/>
            <person name="Martinez D.A."/>
            <person name="Druzhinina I.S."/>
            <person name="Thon M."/>
            <person name="Zeilinger S."/>
            <person name="Casas-Flores S."/>
            <person name="Horwitz B.A."/>
            <person name="Mukherjee P.K."/>
            <person name="Mukherjee M."/>
            <person name="Kredics L."/>
            <person name="Alcaraz L.D."/>
            <person name="Aerts A."/>
            <person name="Antal Z."/>
            <person name="Atanasova L."/>
            <person name="Cervantes-Badillo M.G."/>
            <person name="Challacombe J."/>
            <person name="Chertkov O."/>
            <person name="McCluskey K."/>
            <person name="Coulpier F."/>
            <person name="Deshpande N."/>
            <person name="von Doehren H."/>
            <person name="Ebbole D.J."/>
            <person name="Esquivel-Naranjo E.U."/>
            <person name="Fekete E."/>
            <person name="Flipphi M."/>
            <person name="Glaser F."/>
            <person name="Gomez-Rodriguez E.Y."/>
            <person name="Gruber S."/>
            <person name="Han C."/>
            <person name="Henrissat B."/>
            <person name="Hermosa R."/>
            <person name="Hernandez-Onate M."/>
            <person name="Karaffa L."/>
            <person name="Kosti I."/>
            <person name="Le Crom S."/>
            <person name="Lindquist E."/>
            <person name="Lucas S."/>
            <person name="Luebeck M."/>
            <person name="Luebeck P.S."/>
            <person name="Margeot A."/>
            <person name="Metz B."/>
            <person name="Misra M."/>
            <person name="Nevalainen H."/>
            <person name="Omann M."/>
            <person name="Packer N."/>
            <person name="Perrone G."/>
            <person name="Uresti-Rivera E.E."/>
            <person name="Salamov A."/>
            <person name="Schmoll M."/>
            <person name="Seiboth B."/>
            <person name="Shapiro H."/>
            <person name="Sukno S."/>
            <person name="Tamayo-Ramos J.A."/>
            <person name="Tisch D."/>
            <person name="Wiest A."/>
            <person name="Wilkinson H.H."/>
            <person name="Zhang M."/>
            <person name="Coutinho P.M."/>
            <person name="Kenerley C.M."/>
            <person name="Monte E."/>
            <person name="Baker S.E."/>
            <person name="Grigoriev I.V."/>
        </authorList>
    </citation>
    <scope>NUCLEOTIDE SEQUENCE [LARGE SCALE GENOMIC DNA]</scope>
    <source>
        <strain evidence="2">ATCC 20476 / IMI 206040</strain>
    </source>
</reference>
<gene>
    <name evidence="1" type="ORF">TRIATDRAFT_160248</name>
</gene>
<protein>
    <submittedName>
        <fullName evidence="1">Uncharacterized protein</fullName>
    </submittedName>
</protein>
<dbReference type="EMBL" id="ABDG02000029">
    <property type="protein sequence ID" value="EHK39406.1"/>
    <property type="molecule type" value="Genomic_DNA"/>
</dbReference>
<accession>G9PC24</accession>
<proteinExistence type="predicted"/>
<keyword evidence="2" id="KW-1185">Reference proteome</keyword>
<sequence length="78" mass="8332">MTICNLSGHLRTSESLIHVKALKDFGCNESPDAIAWCVHAVASLKKAIDKAFGMLFAGTPDAEFINPLAVIPSSIFSL</sequence>
<comment type="caution">
    <text evidence="1">The sequence shown here is derived from an EMBL/GenBank/DDBJ whole genome shotgun (WGS) entry which is preliminary data.</text>
</comment>
<evidence type="ECO:0000313" key="2">
    <source>
        <dbReference type="Proteomes" id="UP000005426"/>
    </source>
</evidence>
<dbReference type="HOGENOM" id="CLU_2622345_0_0_1"/>